<dbReference type="InterPro" id="IPR015422">
    <property type="entry name" value="PyrdxlP-dep_Trfase_small"/>
</dbReference>
<protein>
    <recommendedName>
        <fullName evidence="3">Aspartate transaminase</fullName>
    </recommendedName>
</protein>
<organism evidence="1 2">
    <name type="scientific">Papaver atlanticum</name>
    <dbReference type="NCBI Taxonomy" id="357466"/>
    <lineage>
        <taxon>Eukaryota</taxon>
        <taxon>Viridiplantae</taxon>
        <taxon>Streptophyta</taxon>
        <taxon>Embryophyta</taxon>
        <taxon>Tracheophyta</taxon>
        <taxon>Spermatophyta</taxon>
        <taxon>Magnoliopsida</taxon>
        <taxon>Ranunculales</taxon>
        <taxon>Papaveraceae</taxon>
        <taxon>Papaveroideae</taxon>
        <taxon>Papaver</taxon>
    </lineage>
</organism>
<dbReference type="AlphaFoldDB" id="A0AAD4XDM1"/>
<keyword evidence="2" id="KW-1185">Reference proteome</keyword>
<dbReference type="Proteomes" id="UP001202328">
    <property type="component" value="Unassembled WGS sequence"/>
</dbReference>
<evidence type="ECO:0008006" key="3">
    <source>
        <dbReference type="Google" id="ProtNLM"/>
    </source>
</evidence>
<gene>
    <name evidence="1" type="ORF">MKW98_014696</name>
</gene>
<sequence>MYEGEPVGVLGSLCEILIFPVYNRSPNKLNLGVGAYRTEEGKPLVLNVVRKAEQGGYILTDAERCNDYTYVLDILHTFEVFGGTLDEHMHLLLPALIRLYKVDASVEIWRAAIKTLTRLILCVQVTGHVAVLVHHLKLVLDGNSDELRKDAVDALCSLAHALGENAMLGCTSSMGRAQ</sequence>
<evidence type="ECO:0000313" key="1">
    <source>
        <dbReference type="EMBL" id="KAI3904516.1"/>
    </source>
</evidence>
<reference evidence="1" key="1">
    <citation type="submission" date="2022-04" db="EMBL/GenBank/DDBJ databases">
        <title>A functionally conserved STORR gene fusion in Papaver species that diverged 16.8 million years ago.</title>
        <authorList>
            <person name="Catania T."/>
        </authorList>
    </citation>
    <scope>NUCLEOTIDE SEQUENCE</scope>
    <source>
        <strain evidence="1">S-188037</strain>
    </source>
</reference>
<dbReference type="EMBL" id="JAJJMB010011095">
    <property type="protein sequence ID" value="KAI3904516.1"/>
    <property type="molecule type" value="Genomic_DNA"/>
</dbReference>
<dbReference type="InterPro" id="IPR016024">
    <property type="entry name" value="ARM-type_fold"/>
</dbReference>
<dbReference type="SUPFAM" id="SSF48371">
    <property type="entry name" value="ARM repeat"/>
    <property type="match status" value="1"/>
</dbReference>
<comment type="caution">
    <text evidence="1">The sequence shown here is derived from an EMBL/GenBank/DDBJ whole genome shotgun (WGS) entry which is preliminary data.</text>
</comment>
<dbReference type="Gene3D" id="3.90.1150.10">
    <property type="entry name" value="Aspartate Aminotransferase, domain 1"/>
    <property type="match status" value="1"/>
</dbReference>
<evidence type="ECO:0000313" key="2">
    <source>
        <dbReference type="Proteomes" id="UP001202328"/>
    </source>
</evidence>
<proteinExistence type="predicted"/>
<name>A0AAD4XDM1_9MAGN</name>
<accession>A0AAD4XDM1</accession>